<dbReference type="AlphaFoldDB" id="A0A182FZD0"/>
<sequence length="50" mass="5693">RGFARAPSSRSPSTPSVARWVTLIWLFGWNVSRRRATSCASRRSSSRQQQ</sequence>
<proteinExistence type="predicted"/>
<dbReference type="EnsemblMetazoa" id="AALB014946-RA">
    <property type="protein sequence ID" value="AALB014946-PA"/>
    <property type="gene ID" value="AALB014946"/>
</dbReference>
<dbReference type="VEuPathDB" id="VectorBase:AALB014946"/>
<name>A0A182FZD0_ANOAL</name>
<protein>
    <submittedName>
        <fullName evidence="1">Uncharacterized protein</fullName>
    </submittedName>
</protein>
<dbReference type="Proteomes" id="UP000069272">
    <property type="component" value="Chromosome 3R"/>
</dbReference>
<evidence type="ECO:0000313" key="1">
    <source>
        <dbReference type="EnsemblMetazoa" id="AALB014946-PA"/>
    </source>
</evidence>
<organism evidence="1 2">
    <name type="scientific">Anopheles albimanus</name>
    <name type="common">New world malaria mosquito</name>
    <dbReference type="NCBI Taxonomy" id="7167"/>
    <lineage>
        <taxon>Eukaryota</taxon>
        <taxon>Metazoa</taxon>
        <taxon>Ecdysozoa</taxon>
        <taxon>Arthropoda</taxon>
        <taxon>Hexapoda</taxon>
        <taxon>Insecta</taxon>
        <taxon>Pterygota</taxon>
        <taxon>Neoptera</taxon>
        <taxon>Endopterygota</taxon>
        <taxon>Diptera</taxon>
        <taxon>Nematocera</taxon>
        <taxon>Culicoidea</taxon>
        <taxon>Culicidae</taxon>
        <taxon>Anophelinae</taxon>
        <taxon>Anopheles</taxon>
    </lineage>
</organism>
<reference evidence="1 2" key="1">
    <citation type="journal article" date="2017" name="G3 (Bethesda)">
        <title>The Physical Genome Mapping of Anopheles albimanus Corrected Scaffold Misassemblies and Identified Interarm Rearrangements in Genus Anopheles.</title>
        <authorList>
            <person name="Artemov G.N."/>
            <person name="Peery A.N."/>
            <person name="Jiang X."/>
            <person name="Tu Z."/>
            <person name="Stegniy V.N."/>
            <person name="Sharakhova M.V."/>
            <person name="Sharakhov I.V."/>
        </authorList>
    </citation>
    <scope>NUCLEOTIDE SEQUENCE [LARGE SCALE GENOMIC DNA]</scope>
    <source>
        <strain evidence="1 2">ALBI9_A</strain>
    </source>
</reference>
<reference evidence="1" key="2">
    <citation type="submission" date="2022-08" db="UniProtKB">
        <authorList>
            <consortium name="EnsemblMetazoa"/>
        </authorList>
    </citation>
    <scope>IDENTIFICATION</scope>
    <source>
        <strain evidence="1">STECLA/ALBI9_A</strain>
    </source>
</reference>
<keyword evidence="2" id="KW-1185">Reference proteome</keyword>
<evidence type="ECO:0000313" key="2">
    <source>
        <dbReference type="Proteomes" id="UP000069272"/>
    </source>
</evidence>
<accession>A0A182FZD0</accession>